<dbReference type="Proteomes" id="UP001140949">
    <property type="component" value="Unassembled WGS sequence"/>
</dbReference>
<comment type="caution">
    <text evidence="5">The sequence shown here is derived from an EMBL/GenBank/DDBJ whole genome shotgun (WGS) entry which is preliminary data.</text>
</comment>
<keyword evidence="6" id="KW-1185">Reference proteome</keyword>
<reference evidence="5" key="1">
    <citation type="journal article" date="2023" name="GigaByte">
        <title>Genome assembly of the bearded iris, Iris pallida Lam.</title>
        <authorList>
            <person name="Bruccoleri R.E."/>
            <person name="Oakeley E.J."/>
            <person name="Faust A.M.E."/>
            <person name="Altorfer M."/>
            <person name="Dessus-Babus S."/>
            <person name="Burckhardt D."/>
            <person name="Oertli M."/>
            <person name="Naumann U."/>
            <person name="Petersen F."/>
            <person name="Wong J."/>
        </authorList>
    </citation>
    <scope>NUCLEOTIDE SEQUENCE</scope>
    <source>
        <strain evidence="5">GSM-AAB239-AS_SAM_17_03QT</strain>
    </source>
</reference>
<keyword evidence="4" id="KW-0539">Nucleus</keyword>
<evidence type="ECO:0000256" key="2">
    <source>
        <dbReference type="ARBA" id="ARBA00022574"/>
    </source>
</evidence>
<dbReference type="InterPro" id="IPR036322">
    <property type="entry name" value="WD40_repeat_dom_sf"/>
</dbReference>
<organism evidence="5 6">
    <name type="scientific">Iris pallida</name>
    <name type="common">Sweet iris</name>
    <dbReference type="NCBI Taxonomy" id="29817"/>
    <lineage>
        <taxon>Eukaryota</taxon>
        <taxon>Viridiplantae</taxon>
        <taxon>Streptophyta</taxon>
        <taxon>Embryophyta</taxon>
        <taxon>Tracheophyta</taxon>
        <taxon>Spermatophyta</taxon>
        <taxon>Magnoliopsida</taxon>
        <taxon>Liliopsida</taxon>
        <taxon>Asparagales</taxon>
        <taxon>Iridaceae</taxon>
        <taxon>Iridoideae</taxon>
        <taxon>Irideae</taxon>
        <taxon>Iris</taxon>
    </lineage>
</organism>
<accession>A0AAX6ELN7</accession>
<dbReference type="SUPFAM" id="SSF50978">
    <property type="entry name" value="WD40 repeat-like"/>
    <property type="match status" value="1"/>
</dbReference>
<dbReference type="EMBL" id="JANAVB010035817">
    <property type="protein sequence ID" value="KAJ6804849.1"/>
    <property type="molecule type" value="Genomic_DNA"/>
</dbReference>
<evidence type="ECO:0000256" key="1">
    <source>
        <dbReference type="ARBA" id="ARBA00004123"/>
    </source>
</evidence>
<keyword evidence="2" id="KW-0853">WD repeat</keyword>
<dbReference type="PANTHER" id="PTHR22652">
    <property type="entry name" value="NUCLEOPORIN NUP43"/>
    <property type="match status" value="1"/>
</dbReference>
<dbReference type="AlphaFoldDB" id="A0AAX6ELN7"/>
<dbReference type="InterPro" id="IPR001680">
    <property type="entry name" value="WD40_rpt"/>
</dbReference>
<evidence type="ECO:0000256" key="4">
    <source>
        <dbReference type="ARBA" id="ARBA00023242"/>
    </source>
</evidence>
<evidence type="ECO:0000313" key="5">
    <source>
        <dbReference type="EMBL" id="KAJ6804849.1"/>
    </source>
</evidence>
<reference evidence="5" key="2">
    <citation type="submission" date="2023-04" db="EMBL/GenBank/DDBJ databases">
        <authorList>
            <person name="Bruccoleri R.E."/>
            <person name="Oakeley E.J."/>
            <person name="Faust A.-M."/>
            <person name="Dessus-Babus S."/>
            <person name="Altorfer M."/>
            <person name="Burckhardt D."/>
            <person name="Oertli M."/>
            <person name="Naumann U."/>
            <person name="Petersen F."/>
            <person name="Wong J."/>
        </authorList>
    </citation>
    <scope>NUCLEOTIDE SEQUENCE</scope>
    <source>
        <strain evidence="5">GSM-AAB239-AS_SAM_17_03QT</strain>
        <tissue evidence="5">Leaf</tissue>
    </source>
</reference>
<evidence type="ECO:0000313" key="6">
    <source>
        <dbReference type="Proteomes" id="UP001140949"/>
    </source>
</evidence>
<dbReference type="PANTHER" id="PTHR22652:SF0">
    <property type="entry name" value="NUCLEOPORIN NUP43"/>
    <property type="match status" value="1"/>
</dbReference>
<proteinExistence type="predicted"/>
<protein>
    <submittedName>
        <fullName evidence="5">Nuclear pore complex protein NUP43</fullName>
    </submittedName>
</protein>
<keyword evidence="3" id="KW-0677">Repeat</keyword>
<evidence type="ECO:0000256" key="3">
    <source>
        <dbReference type="ARBA" id="ARBA00022737"/>
    </source>
</evidence>
<dbReference type="GO" id="GO:0031080">
    <property type="term" value="C:nuclear pore outer ring"/>
    <property type="evidence" value="ECO:0007669"/>
    <property type="project" value="TreeGrafter"/>
</dbReference>
<dbReference type="FunFam" id="2.130.10.10:FF:000683">
    <property type="entry name" value="WD-40 repeat protein family"/>
    <property type="match status" value="1"/>
</dbReference>
<gene>
    <name evidence="5" type="ORF">M6B38_185070</name>
</gene>
<dbReference type="InterPro" id="IPR015943">
    <property type="entry name" value="WD40/YVTN_repeat-like_dom_sf"/>
</dbReference>
<sequence>MANSSGDHPHFHRFPQSKSVDCVRFLPPISPFSRFVAAAVTDPDSASSPSSIDIHSLTLDPNPNLSPVSSFPTHSKISSLKPSRTHHRTQIPLAFSTFSGSVGFLFVDPVDGSVESAVSADGVHRGAVSAVDVADGGGEAVSVGEDGRVRVVGVGEGRLETAAVGDGKGLAAYTAVRWGAPAEFATGGLGFGLRWWDRRRPGGVVSQFKGNSARGSLTGMVHSIDIHPSRKHICVVGGSSGTIFAWDLRWQQQPIMLSGVGLGGTGQSASESEVWEVQYDSHTQSSNISSAPSTRILPVMMCSEDGILSVIELGEEPVELLAEPCAINAFDIDPQNPSDVICALEWETIGFLMRPREITGMY</sequence>
<comment type="subcellular location">
    <subcellularLocation>
        <location evidence="1">Nucleus</location>
    </subcellularLocation>
</comment>
<dbReference type="Gene3D" id="2.130.10.10">
    <property type="entry name" value="YVTN repeat-like/Quinoprotein amine dehydrogenase"/>
    <property type="match status" value="1"/>
</dbReference>
<dbReference type="SMART" id="SM00320">
    <property type="entry name" value="WD40"/>
    <property type="match status" value="2"/>
</dbReference>
<name>A0AAX6ELN7_IRIPA</name>